<feature type="compositionally biased region" description="Polar residues" evidence="1">
    <location>
        <begin position="79"/>
        <end position="95"/>
    </location>
</feature>
<feature type="region of interest" description="Disordered" evidence="1">
    <location>
        <begin position="403"/>
        <end position="426"/>
    </location>
</feature>
<dbReference type="Pfam" id="PF08238">
    <property type="entry name" value="Sel1"/>
    <property type="match status" value="3"/>
</dbReference>
<dbReference type="SUPFAM" id="SSF81901">
    <property type="entry name" value="HCP-like"/>
    <property type="match status" value="1"/>
</dbReference>
<feature type="compositionally biased region" description="Low complexity" evidence="1">
    <location>
        <begin position="456"/>
        <end position="476"/>
    </location>
</feature>
<dbReference type="InterPro" id="IPR006597">
    <property type="entry name" value="Sel1-like"/>
</dbReference>
<feature type="compositionally biased region" description="Low complexity" evidence="1">
    <location>
        <begin position="188"/>
        <end position="212"/>
    </location>
</feature>
<sequence length="999" mass="112448">MFRRQPEAEFTILKRTPTGTITENNQIVTTGDETRPPQAFNKLKEKITKIRPLSYLPTSSSRSSSPVPSNHLYHHKKSFSTSSVNSNHNTASNNLLEPSQEILDILAMVDPTNEKLTGVSRLSQYFTSTDTQQPSDTNHDFQFPSTTNSNDSSGHRFHQLQQNRQTQSDSHIFSPQSRDINNIPTQFPLDSSAAYPLPPSSLSKSPPLNIPSDQEPRKSVLASSIMSSFGQPPALQQQQQRQQQRQQPLPQTNNANVLNHNTPFENPSSSTTDSRKPVNDNYNGNQIQINLNENAIDDEEEYDSDDSFTVGDERRLSVLSSDMSPEERRQMIFSHGTTNNSVLSPLSPTFSTHSFQPSLNQSPSQFDYNENSANSYRRQSADHEADLLERISSYESQVVPLSVSKNNSRANSRNHSRASSFSKPTSEANFNLHDVEAAVDSLLSENQRLPKLSQYPQYSQTQPQPQSQPQPQAAPTLILPSDHRHSFYSDDLIRQYDRELDQQRNQRPVIPSLEISSVDDETSYGDPYADLKEDYSYNPGTYNPHPLPKDDYNNTKFSVPGQPQHDRQSFDQQFAVPIEPQESFVKQHRPQKSIEEQFVESQGVYKPIFSPQSESFSEQRTPQYSNSPSYQPISSYQPQPLINVTPEQKLYQQPHSQRSSFEFQRPQSKVQETPRPVSPHRPTAREVEEPAPSQKLSLTRTQAELNQWEKEAETLALHIPSETSLAASSPTTHKRISRFNIFGNRHRSHSDADSINSPTSNEPRSPVPPSPALSTSSFGQSGNSYFNKQPDEVARNMAVTFSKSTDEQVQHAIDLHEAGKLEESAELFETLGDPNGINHPLAQVLLGLSYRHGWGVPVNEEMAFKYLRIAASNSALVDKIAATGQATNIKASASNKSRKGIAKGELVLSIYELGNCFRYGWGTEKDPESALKYYETAARLGDVDAMSDAAWCYMNGFGIKKKNKYMAAKYYRMAEKAGKVEVGNSWVWKEKYDDDKQKK</sequence>
<feature type="compositionally biased region" description="Polar residues" evidence="1">
    <location>
        <begin position="252"/>
        <end position="272"/>
    </location>
</feature>
<feature type="compositionally biased region" description="Low complexity" evidence="1">
    <location>
        <begin position="231"/>
        <end position="251"/>
    </location>
</feature>
<feature type="compositionally biased region" description="Polar residues" evidence="1">
    <location>
        <begin position="159"/>
        <end position="185"/>
    </location>
</feature>
<feature type="region of interest" description="Disordered" evidence="1">
    <location>
        <begin position="347"/>
        <end position="381"/>
    </location>
</feature>
<feature type="region of interest" description="Disordered" evidence="1">
    <location>
        <begin position="650"/>
        <end position="698"/>
    </location>
</feature>
<feature type="compositionally biased region" description="Polar residues" evidence="1">
    <location>
        <begin position="612"/>
        <end position="621"/>
    </location>
</feature>
<dbReference type="PANTHER" id="PTHR43628">
    <property type="entry name" value="ACTIVATOR OF C KINASE PROTEIN 1-RELATED"/>
    <property type="match status" value="1"/>
</dbReference>
<feature type="region of interest" description="Disordered" evidence="1">
    <location>
        <begin position="456"/>
        <end position="479"/>
    </location>
</feature>
<feature type="compositionally biased region" description="Low complexity" evidence="1">
    <location>
        <begin position="54"/>
        <end position="69"/>
    </location>
</feature>
<dbReference type="InterPro" id="IPR011990">
    <property type="entry name" value="TPR-like_helical_dom_sf"/>
</dbReference>
<gene>
    <name evidence="2" type="ORF">BN980_GECA14s01511g</name>
</gene>
<feature type="region of interest" description="Disordered" evidence="1">
    <location>
        <begin position="500"/>
        <end position="545"/>
    </location>
</feature>
<feature type="compositionally biased region" description="Polar residues" evidence="1">
    <location>
        <begin position="650"/>
        <end position="671"/>
    </location>
</feature>
<keyword evidence="3" id="KW-1185">Reference proteome</keyword>
<dbReference type="SMART" id="SM00671">
    <property type="entry name" value="SEL1"/>
    <property type="match status" value="3"/>
</dbReference>
<feature type="region of interest" description="Disordered" evidence="1">
    <location>
        <begin position="14"/>
        <end position="37"/>
    </location>
</feature>
<organism evidence="2 3">
    <name type="scientific">Geotrichum candidum</name>
    <name type="common">Oospora lactis</name>
    <name type="synonym">Dipodascus geotrichum</name>
    <dbReference type="NCBI Taxonomy" id="1173061"/>
    <lineage>
        <taxon>Eukaryota</taxon>
        <taxon>Fungi</taxon>
        <taxon>Dikarya</taxon>
        <taxon>Ascomycota</taxon>
        <taxon>Saccharomycotina</taxon>
        <taxon>Dipodascomycetes</taxon>
        <taxon>Dipodascales</taxon>
        <taxon>Dipodascaceae</taxon>
        <taxon>Geotrichum</taxon>
    </lineage>
</organism>
<feature type="compositionally biased region" description="Low complexity" evidence="1">
    <location>
        <begin position="403"/>
        <end position="422"/>
    </location>
</feature>
<proteinExistence type="predicted"/>
<dbReference type="PANTHER" id="PTHR43628:SF1">
    <property type="entry name" value="CHITIN SYNTHASE REGULATORY FACTOR 2-RELATED"/>
    <property type="match status" value="1"/>
</dbReference>
<feature type="compositionally biased region" description="Polar residues" evidence="1">
    <location>
        <begin position="221"/>
        <end position="230"/>
    </location>
</feature>
<accession>A0A0J9XG04</accession>
<dbReference type="OrthoDB" id="2148946at2759"/>
<feature type="compositionally biased region" description="Polar residues" evidence="1">
    <location>
        <begin position="17"/>
        <end position="31"/>
    </location>
</feature>
<dbReference type="AlphaFoldDB" id="A0A0J9XG04"/>
<feature type="compositionally biased region" description="Polar residues" evidence="1">
    <location>
        <begin position="347"/>
        <end position="378"/>
    </location>
</feature>
<evidence type="ECO:0000313" key="3">
    <source>
        <dbReference type="Proteomes" id="UP000242525"/>
    </source>
</evidence>
<feature type="region of interest" description="Disordered" evidence="1">
    <location>
        <begin position="128"/>
        <end position="285"/>
    </location>
</feature>
<feature type="compositionally biased region" description="Polar residues" evidence="1">
    <location>
        <begin position="143"/>
        <end position="152"/>
    </location>
</feature>
<evidence type="ECO:0000313" key="2">
    <source>
        <dbReference type="EMBL" id="CDO56236.1"/>
    </source>
</evidence>
<evidence type="ECO:0000256" key="1">
    <source>
        <dbReference type="SAM" id="MobiDB-lite"/>
    </source>
</evidence>
<dbReference type="Proteomes" id="UP000242525">
    <property type="component" value="Unassembled WGS sequence"/>
</dbReference>
<dbReference type="STRING" id="1173061.A0A0J9XG04"/>
<feature type="compositionally biased region" description="Polar residues" evidence="1">
    <location>
        <begin position="772"/>
        <end position="787"/>
    </location>
</feature>
<dbReference type="InterPro" id="IPR052945">
    <property type="entry name" value="Mitotic_Regulator"/>
</dbReference>
<feature type="region of interest" description="Disordered" evidence="1">
    <location>
        <begin position="741"/>
        <end position="788"/>
    </location>
</feature>
<protein>
    <submittedName>
        <fullName evidence="2">Uncharacterized protein</fullName>
    </submittedName>
</protein>
<reference evidence="2" key="1">
    <citation type="submission" date="2014-03" db="EMBL/GenBank/DDBJ databases">
        <authorList>
            <person name="Casaregola S."/>
        </authorList>
    </citation>
    <scope>NUCLEOTIDE SEQUENCE [LARGE SCALE GENOMIC DNA]</scope>
    <source>
        <strain evidence="2">CLIB 918</strain>
    </source>
</reference>
<feature type="region of interest" description="Disordered" evidence="1">
    <location>
        <begin position="54"/>
        <end position="95"/>
    </location>
</feature>
<feature type="compositionally biased region" description="Low complexity" evidence="1">
    <location>
        <begin position="622"/>
        <end position="638"/>
    </location>
</feature>
<name>A0A0J9XG04_GEOCN</name>
<dbReference type="GO" id="GO:0010972">
    <property type="term" value="P:negative regulation of G2/M transition of mitotic cell cycle"/>
    <property type="evidence" value="ECO:0007669"/>
    <property type="project" value="TreeGrafter"/>
</dbReference>
<comment type="caution">
    <text evidence="2">The sequence shown here is derived from an EMBL/GenBank/DDBJ whole genome shotgun (WGS) entry which is preliminary data.</text>
</comment>
<dbReference type="EMBL" id="CCBN010000014">
    <property type="protein sequence ID" value="CDO56236.1"/>
    <property type="molecule type" value="Genomic_DNA"/>
</dbReference>
<dbReference type="GO" id="GO:0032153">
    <property type="term" value="C:cell division site"/>
    <property type="evidence" value="ECO:0007669"/>
    <property type="project" value="TreeGrafter"/>
</dbReference>
<feature type="region of interest" description="Disordered" evidence="1">
    <location>
        <begin position="612"/>
        <end position="638"/>
    </location>
</feature>
<dbReference type="Gene3D" id="1.25.40.10">
    <property type="entry name" value="Tetratricopeptide repeat domain"/>
    <property type="match status" value="1"/>
</dbReference>
<feature type="compositionally biased region" description="Polar residues" evidence="1">
    <location>
        <begin position="753"/>
        <end position="763"/>
    </location>
</feature>